<dbReference type="Proteomes" id="UP000316426">
    <property type="component" value="Chromosome"/>
</dbReference>
<feature type="chain" id="PRO_5021930794" description="Secreted protein" evidence="1">
    <location>
        <begin position="24"/>
        <end position="622"/>
    </location>
</feature>
<keyword evidence="3" id="KW-1185">Reference proteome</keyword>
<evidence type="ECO:0008006" key="4">
    <source>
        <dbReference type="Google" id="ProtNLM"/>
    </source>
</evidence>
<dbReference type="AlphaFoldDB" id="A0A518K4K9"/>
<evidence type="ECO:0000313" key="2">
    <source>
        <dbReference type="EMBL" id="QDV72731.1"/>
    </source>
</evidence>
<dbReference type="KEGG" id="bmei:Spa11_09130"/>
<reference evidence="2 3" key="1">
    <citation type="submission" date="2019-02" db="EMBL/GenBank/DDBJ databases">
        <title>Deep-cultivation of Planctomycetes and their phenomic and genomic characterization uncovers novel biology.</title>
        <authorList>
            <person name="Wiegand S."/>
            <person name="Jogler M."/>
            <person name="Boedeker C."/>
            <person name="Pinto D."/>
            <person name="Vollmers J."/>
            <person name="Rivas-Marin E."/>
            <person name="Kohn T."/>
            <person name="Peeters S.H."/>
            <person name="Heuer A."/>
            <person name="Rast P."/>
            <person name="Oberbeckmann S."/>
            <person name="Bunk B."/>
            <person name="Jeske O."/>
            <person name="Meyerdierks A."/>
            <person name="Storesund J.E."/>
            <person name="Kallscheuer N."/>
            <person name="Luecker S."/>
            <person name="Lage O.M."/>
            <person name="Pohl T."/>
            <person name="Merkel B.J."/>
            <person name="Hornburger P."/>
            <person name="Mueller R.-W."/>
            <person name="Bruemmer F."/>
            <person name="Labrenz M."/>
            <person name="Spormann A.M."/>
            <person name="Op den Camp H."/>
            <person name="Overmann J."/>
            <person name="Amann R."/>
            <person name="Jetten M.S.M."/>
            <person name="Mascher T."/>
            <person name="Medema M.H."/>
            <person name="Devos D.P."/>
            <person name="Kaster A.-K."/>
            <person name="Ovreas L."/>
            <person name="Rohde M."/>
            <person name="Galperin M.Y."/>
            <person name="Jogler C."/>
        </authorList>
    </citation>
    <scope>NUCLEOTIDE SEQUENCE [LARGE SCALE GENOMIC DNA]</scope>
    <source>
        <strain evidence="2 3">Spa11</strain>
    </source>
</reference>
<proteinExistence type="predicted"/>
<gene>
    <name evidence="2" type="ORF">Spa11_09130</name>
</gene>
<evidence type="ECO:0000313" key="3">
    <source>
        <dbReference type="Proteomes" id="UP000316426"/>
    </source>
</evidence>
<evidence type="ECO:0000256" key="1">
    <source>
        <dbReference type="SAM" id="SignalP"/>
    </source>
</evidence>
<dbReference type="EMBL" id="CP036349">
    <property type="protein sequence ID" value="QDV72731.1"/>
    <property type="molecule type" value="Genomic_DNA"/>
</dbReference>
<dbReference type="RefSeq" id="WP_145108500.1">
    <property type="nucleotide sequence ID" value="NZ_CP036349.1"/>
</dbReference>
<protein>
    <recommendedName>
        <fullName evidence="4">Secreted protein</fullName>
    </recommendedName>
</protein>
<sequence precursor="true">MFLIRNLTLALSVVIAPATVSLAQDYRSLADAAKSSFQPLTAEDLAASRGRLAEQVYAVERLVNPESEFGRRWLSFLAWEGVQKQLAPDAEPDLAAARETLRRLGSGADGLDRPELQAVADALEDYIVVASFAPAPAERQKQSFEATVDGVAERLADEAALKSARGSHEVERRLALLAGLDSLDRDDSLAAQVRGEFGAPNAYVEVDTPTLNKLAGRAINDCGPLTDCILGTSIRGTGLTNGVVSVSTLPSDGRARLLFTLTGSTRSNTVGVNGPVQIRSVGTTTFAASKLVTLSDERFDLSPASANATTRTRTQGVSKIGGGLGSRLIERIARQRVAEQKARADAIASDHAEVRVRNRLNEELGLRITEARGDYDARVTRQLRQRRATPRSIVYHTTSHSLTLDAVMAGESQLAAWGEPPAPLPAPISARLHQTAINNLLDSYLGGATLRRESVEEPTRINIVTPSWLELKADQPAEGEEFQAWSMRLRADRPISVELHEGRIKAIIHTEQIRVEDKSYDNWDLVAVFEPQQVEGRWQLVRQGDVDVLPTRFDPASGGQLSSSEVGLRTNLSDAINKGNRIPQTVDIDPIDLTKREGPVENLHMEGIEIHDGWVVVGWRAE</sequence>
<keyword evidence="1" id="KW-0732">Signal</keyword>
<organism evidence="2 3">
    <name type="scientific">Botrimarina mediterranea</name>
    <dbReference type="NCBI Taxonomy" id="2528022"/>
    <lineage>
        <taxon>Bacteria</taxon>
        <taxon>Pseudomonadati</taxon>
        <taxon>Planctomycetota</taxon>
        <taxon>Planctomycetia</taxon>
        <taxon>Pirellulales</taxon>
        <taxon>Lacipirellulaceae</taxon>
        <taxon>Botrimarina</taxon>
    </lineage>
</organism>
<name>A0A518K4K9_9BACT</name>
<feature type="signal peptide" evidence="1">
    <location>
        <begin position="1"/>
        <end position="23"/>
    </location>
</feature>
<accession>A0A518K4K9</accession>